<evidence type="ECO:0000313" key="1">
    <source>
        <dbReference type="EMBL" id="MBA2115238.1"/>
    </source>
</evidence>
<proteinExistence type="predicted"/>
<name>A0A7V9A7F6_9BACT</name>
<gene>
    <name evidence="1" type="ORF">HOV93_24110</name>
</gene>
<protein>
    <recommendedName>
        <fullName evidence="3">Neutral/alkaline non-lysosomal ceramidase</fullName>
    </recommendedName>
</protein>
<dbReference type="AlphaFoldDB" id="A0A7V9A7F6"/>
<accession>A0A7V9A7F6</accession>
<sequence>MRLAGYSSSFLILLLSIGIASSYSSTLQADALKIATFEVDASPPIGSPLAYDPTKGIQEPLSFRGIIIQGHDTYVLCCVDWLGVSSDSQKGFKRAIAEAVDTDPKHVVIHAIHQHDAPRCDATTQRVFAEFDLDYDMYDLKFIADVQEKAAAAAKQSLKSLETVTHIGTGEAEIEKVASNRRILGPDGKVKYVRYTATKDPVVRAQPTGTIDPMCKSISFWNADRPIAMMTYYATHPQSYYRTGLANPDFPGMARNAREEETKTFHIHFNGAGGNIGAGKWNDGAKENRAVLAKRVEDGMQRAWEATQKQSIKAGDVTMKSVDVLLPLSPFIQKEDAVAELKNKKLDRLTHFRAARELAWLRRHEAGDAISIECLTIGDVRILHLPGELFVEYQLAAQKLRPDLFVALAAYGDYAPGYIGTEKSYSEGGYETSRPASRVSARTEQVLIGAMAKLLQDDSAN</sequence>
<dbReference type="Proteomes" id="UP000551616">
    <property type="component" value="Unassembled WGS sequence"/>
</dbReference>
<reference evidence="1 2" key="1">
    <citation type="submission" date="2020-05" db="EMBL/GenBank/DDBJ databases">
        <title>Bremerella alba sp. nov., a novel planctomycete isolated from the surface of the macroalga Fucus spiralis.</title>
        <authorList>
            <person name="Godinho O."/>
            <person name="Botelho R."/>
            <person name="Albuquerque L."/>
            <person name="Wiegand S."/>
            <person name="Da Costa M.S."/>
            <person name="Lobo-Da-Cunha A."/>
            <person name="Jogler C."/>
            <person name="Lage O.M."/>
        </authorList>
    </citation>
    <scope>NUCLEOTIDE SEQUENCE [LARGE SCALE GENOMIC DNA]</scope>
    <source>
        <strain evidence="1 2">FF15</strain>
    </source>
</reference>
<dbReference type="EMBL" id="JABRWO010000006">
    <property type="protein sequence ID" value="MBA2115238.1"/>
    <property type="molecule type" value="Genomic_DNA"/>
</dbReference>
<keyword evidence="2" id="KW-1185">Reference proteome</keyword>
<evidence type="ECO:0000313" key="2">
    <source>
        <dbReference type="Proteomes" id="UP000551616"/>
    </source>
</evidence>
<organism evidence="1 2">
    <name type="scientific">Bremerella alba</name>
    <dbReference type="NCBI Taxonomy" id="980252"/>
    <lineage>
        <taxon>Bacteria</taxon>
        <taxon>Pseudomonadati</taxon>
        <taxon>Planctomycetota</taxon>
        <taxon>Planctomycetia</taxon>
        <taxon>Pirellulales</taxon>
        <taxon>Pirellulaceae</taxon>
        <taxon>Bremerella</taxon>
    </lineage>
</organism>
<evidence type="ECO:0008006" key="3">
    <source>
        <dbReference type="Google" id="ProtNLM"/>
    </source>
</evidence>
<dbReference type="RefSeq" id="WP_207396679.1">
    <property type="nucleotide sequence ID" value="NZ_JABRWO010000006.1"/>
</dbReference>
<comment type="caution">
    <text evidence="1">The sequence shown here is derived from an EMBL/GenBank/DDBJ whole genome shotgun (WGS) entry which is preliminary data.</text>
</comment>